<name>A0AAW3MZB6_9BURK</name>
<comment type="caution">
    <text evidence="2">The sequence shown here is derived from an EMBL/GenBank/DDBJ whole genome shotgun (WGS) entry which is preliminary data.</text>
</comment>
<dbReference type="InterPro" id="IPR023346">
    <property type="entry name" value="Lysozyme-like_dom_sf"/>
</dbReference>
<evidence type="ECO:0000259" key="1">
    <source>
        <dbReference type="Pfam" id="PF01464"/>
    </source>
</evidence>
<dbReference type="Proteomes" id="UP000056453">
    <property type="component" value="Unassembled WGS sequence"/>
</dbReference>
<evidence type="ECO:0000313" key="3">
    <source>
        <dbReference type="Proteomes" id="UP000056453"/>
    </source>
</evidence>
<gene>
    <name evidence="2" type="ORF">WJ96_06180</name>
</gene>
<evidence type="ECO:0000313" key="2">
    <source>
        <dbReference type="EMBL" id="KVP98157.1"/>
    </source>
</evidence>
<dbReference type="Gene3D" id="1.10.530.10">
    <property type="match status" value="1"/>
</dbReference>
<reference evidence="2 3" key="1">
    <citation type="submission" date="2015-11" db="EMBL/GenBank/DDBJ databases">
        <title>Expanding the genomic diversity of Burkholderia species for the development of highly accurate diagnostics.</title>
        <authorList>
            <person name="Sahl J."/>
            <person name="Keim P."/>
            <person name="Wagner D."/>
        </authorList>
    </citation>
    <scope>NUCLEOTIDE SEQUENCE [LARGE SCALE GENOMIC DNA]</scope>
    <source>
        <strain evidence="2 3">MSMB1808WGS</strain>
    </source>
</reference>
<dbReference type="EMBL" id="LPBJ01000047">
    <property type="protein sequence ID" value="KVP98157.1"/>
    <property type="molecule type" value="Genomic_DNA"/>
</dbReference>
<dbReference type="AlphaFoldDB" id="A0AAW3MZB6"/>
<organism evidence="2 3">
    <name type="scientific">Burkholderia ubonensis</name>
    <dbReference type="NCBI Taxonomy" id="101571"/>
    <lineage>
        <taxon>Bacteria</taxon>
        <taxon>Pseudomonadati</taxon>
        <taxon>Pseudomonadota</taxon>
        <taxon>Betaproteobacteria</taxon>
        <taxon>Burkholderiales</taxon>
        <taxon>Burkholderiaceae</taxon>
        <taxon>Burkholderia</taxon>
        <taxon>Burkholderia cepacia complex</taxon>
    </lineage>
</organism>
<protein>
    <recommendedName>
        <fullName evidence="1">Transglycosylase SLT domain-containing protein</fullName>
    </recommendedName>
</protein>
<feature type="domain" description="Transglycosylase SLT" evidence="1">
    <location>
        <begin position="75"/>
        <end position="162"/>
    </location>
</feature>
<dbReference type="SUPFAM" id="SSF53955">
    <property type="entry name" value="Lysozyme-like"/>
    <property type="match status" value="1"/>
</dbReference>
<accession>A0AAW3MZB6</accession>
<proteinExistence type="predicted"/>
<dbReference type="Pfam" id="PF01464">
    <property type="entry name" value="SLT"/>
    <property type="match status" value="1"/>
</dbReference>
<sequence length="182" mass="20521">MVSGLILAAGLLWSLVWVLQPRPAPIPDPEHSKVSGVIEKPTKSVEQRKQAITTYLATRYKRHTKVVRSYVDLAWRESAKHPGVEPELILAVIQKESSLISKASNSYGAQGLMQVVRRWHPEKVGRKESLLDPRVNIRVGAQILQQYIEEKGHVEQALVKYSGNATGYSDFVMREQKVLQDI</sequence>
<keyword evidence="3" id="KW-1185">Reference proteome</keyword>
<dbReference type="InterPro" id="IPR008258">
    <property type="entry name" value="Transglycosylase_SLT_dom_1"/>
</dbReference>